<dbReference type="Pfam" id="PF13240">
    <property type="entry name" value="Zn_Ribbon_1"/>
    <property type="match status" value="1"/>
</dbReference>
<proteinExistence type="predicted"/>
<feature type="transmembrane region" description="Helical" evidence="1">
    <location>
        <begin position="48"/>
        <end position="68"/>
    </location>
</feature>
<feature type="domain" description="DUF4234" evidence="3">
    <location>
        <begin position="8"/>
        <end position="76"/>
    </location>
</feature>
<keyword evidence="1" id="KW-0812">Transmembrane</keyword>
<dbReference type="OrthoDB" id="192868at2"/>
<dbReference type="Pfam" id="PF14018">
    <property type="entry name" value="DUF4234"/>
    <property type="match status" value="1"/>
</dbReference>
<dbReference type="AlphaFoldDB" id="A0A4Q1RLV8"/>
<evidence type="ECO:0000256" key="1">
    <source>
        <dbReference type="SAM" id="Phobius"/>
    </source>
</evidence>
<evidence type="ECO:0000259" key="3">
    <source>
        <dbReference type="Pfam" id="PF14018"/>
    </source>
</evidence>
<gene>
    <name evidence="4" type="ORF">ETP43_11195</name>
</gene>
<dbReference type="Gene3D" id="4.10.1060.50">
    <property type="match status" value="1"/>
</dbReference>
<keyword evidence="5" id="KW-1185">Reference proteome</keyword>
<keyword evidence="1" id="KW-0472">Membrane</keyword>
<feature type="transmembrane region" description="Helical" evidence="1">
    <location>
        <begin position="89"/>
        <end position="105"/>
    </location>
</feature>
<evidence type="ECO:0000259" key="2">
    <source>
        <dbReference type="Pfam" id="PF13240"/>
    </source>
</evidence>
<dbReference type="InterPro" id="IPR038587">
    <property type="entry name" value="Ribosomal_eL40_sf"/>
</dbReference>
<dbReference type="Proteomes" id="UP000290106">
    <property type="component" value="Unassembled WGS sequence"/>
</dbReference>
<reference evidence="4 5" key="1">
    <citation type="submission" date="2019-01" db="EMBL/GenBank/DDBJ databases">
        <title>Blautia sp. nov. KGMB01111 isolated human feces.</title>
        <authorList>
            <person name="Park J.-E."/>
            <person name="Kim J.-S."/>
            <person name="Park S.-H."/>
        </authorList>
    </citation>
    <scope>NUCLEOTIDE SEQUENCE [LARGE SCALE GENOMIC DNA]</scope>
    <source>
        <strain evidence="4 5">KGMB01111</strain>
    </source>
</reference>
<dbReference type="InterPro" id="IPR026870">
    <property type="entry name" value="Zinc_ribbon_dom"/>
</dbReference>
<protein>
    <submittedName>
        <fullName evidence="4">DUF4234 domain-containing protein</fullName>
    </submittedName>
</protein>
<sequence length="228" mass="25982">MRIKRRNGLVSALLGLVTCGLYHIFFWYQYGEDTNWVCRDDRKMTQNYIVAWILSWITCGIYGLYWTYQLASRLDQAGDRYNVHIESPVIFTIVMHIPFLSYFYACDVMNNFADAYEKTAPQQTESQRDYYYYTGNTTAQTPPPVWPTSGSNPNGTSVNPNGFDFKSTMEDVGNNLKDKAKELFGENHPSNSSQNQQPVRTAGTCPNCGAELEPGAEYCKKCGYPVEK</sequence>
<dbReference type="InterPro" id="IPR025328">
    <property type="entry name" value="DUF4234"/>
</dbReference>
<dbReference type="RefSeq" id="WP_129259590.1">
    <property type="nucleotide sequence ID" value="NZ_DAWBJR010000020.1"/>
</dbReference>
<organism evidence="4 5">
    <name type="scientific">Blautia faecicola</name>
    <dbReference type="NCBI Taxonomy" id="2509240"/>
    <lineage>
        <taxon>Bacteria</taxon>
        <taxon>Bacillati</taxon>
        <taxon>Bacillota</taxon>
        <taxon>Clostridia</taxon>
        <taxon>Lachnospirales</taxon>
        <taxon>Lachnospiraceae</taxon>
        <taxon>Blautia</taxon>
    </lineage>
</organism>
<evidence type="ECO:0000313" key="4">
    <source>
        <dbReference type="EMBL" id="RXS76743.1"/>
    </source>
</evidence>
<name>A0A4Q1RLV8_9FIRM</name>
<keyword evidence="1" id="KW-1133">Transmembrane helix</keyword>
<dbReference type="EMBL" id="SDKC01000001">
    <property type="protein sequence ID" value="RXS76743.1"/>
    <property type="molecule type" value="Genomic_DNA"/>
</dbReference>
<evidence type="ECO:0000313" key="5">
    <source>
        <dbReference type="Proteomes" id="UP000290106"/>
    </source>
</evidence>
<accession>A0A4Q1RLV8</accession>
<feature type="transmembrane region" description="Helical" evidence="1">
    <location>
        <begin position="7"/>
        <end position="28"/>
    </location>
</feature>
<comment type="caution">
    <text evidence="4">The sequence shown here is derived from an EMBL/GenBank/DDBJ whole genome shotgun (WGS) entry which is preliminary data.</text>
</comment>
<feature type="domain" description="Zinc-ribbon" evidence="2">
    <location>
        <begin position="205"/>
        <end position="226"/>
    </location>
</feature>